<name>A0ABW0AGJ3_9ACTN</name>
<keyword evidence="1" id="KW-1133">Transmembrane helix</keyword>
<dbReference type="EMBL" id="JBHSKP010000006">
    <property type="protein sequence ID" value="MFC5152632.1"/>
    <property type="molecule type" value="Genomic_DNA"/>
</dbReference>
<dbReference type="RefSeq" id="WP_344477937.1">
    <property type="nucleotide sequence ID" value="NZ_BAAASB010000009.1"/>
</dbReference>
<feature type="transmembrane region" description="Helical" evidence="1">
    <location>
        <begin position="55"/>
        <end position="72"/>
    </location>
</feature>
<reference evidence="3" key="1">
    <citation type="journal article" date="2019" name="Int. J. Syst. Evol. Microbiol.">
        <title>The Global Catalogue of Microorganisms (GCM) 10K type strain sequencing project: providing services to taxonomists for standard genome sequencing and annotation.</title>
        <authorList>
            <consortium name="The Broad Institute Genomics Platform"/>
            <consortium name="The Broad Institute Genome Sequencing Center for Infectious Disease"/>
            <person name="Wu L."/>
            <person name="Ma J."/>
        </authorList>
    </citation>
    <scope>NUCLEOTIDE SEQUENCE [LARGE SCALE GENOMIC DNA]</scope>
    <source>
        <strain evidence="3">PCU 266</strain>
    </source>
</reference>
<feature type="transmembrane region" description="Helical" evidence="1">
    <location>
        <begin position="12"/>
        <end position="28"/>
    </location>
</feature>
<feature type="transmembrane region" description="Helical" evidence="1">
    <location>
        <begin position="127"/>
        <end position="147"/>
    </location>
</feature>
<feature type="transmembrane region" description="Helical" evidence="1">
    <location>
        <begin position="196"/>
        <end position="218"/>
    </location>
</feature>
<organism evidence="2 3">
    <name type="scientific">Streptomyces amakusaensis</name>
    <dbReference type="NCBI Taxonomy" id="67271"/>
    <lineage>
        <taxon>Bacteria</taxon>
        <taxon>Bacillati</taxon>
        <taxon>Actinomycetota</taxon>
        <taxon>Actinomycetes</taxon>
        <taxon>Kitasatosporales</taxon>
        <taxon>Streptomycetaceae</taxon>
        <taxon>Streptomyces</taxon>
    </lineage>
</organism>
<evidence type="ECO:0000256" key="1">
    <source>
        <dbReference type="SAM" id="Phobius"/>
    </source>
</evidence>
<protein>
    <recommendedName>
        <fullName evidence="4">ABC transporter permease</fullName>
    </recommendedName>
</protein>
<feature type="transmembrane region" description="Helical" evidence="1">
    <location>
        <begin position="225"/>
        <end position="246"/>
    </location>
</feature>
<dbReference type="Proteomes" id="UP001596160">
    <property type="component" value="Unassembled WGS sequence"/>
</dbReference>
<gene>
    <name evidence="2" type="ORF">ACFPRH_12880</name>
</gene>
<evidence type="ECO:0008006" key="4">
    <source>
        <dbReference type="Google" id="ProtNLM"/>
    </source>
</evidence>
<comment type="caution">
    <text evidence="2">The sequence shown here is derived from an EMBL/GenBank/DDBJ whole genome shotgun (WGS) entry which is preliminary data.</text>
</comment>
<keyword evidence="1" id="KW-0812">Transmembrane</keyword>
<evidence type="ECO:0000313" key="2">
    <source>
        <dbReference type="EMBL" id="MFC5152632.1"/>
    </source>
</evidence>
<feature type="transmembrane region" description="Helical" evidence="1">
    <location>
        <begin position="154"/>
        <end position="174"/>
    </location>
</feature>
<accession>A0ABW0AGJ3</accession>
<keyword evidence="3" id="KW-1185">Reference proteome</keyword>
<sequence length="424" mass="46182">MRIRTRIRTSSALPALPLALGFVVLYYTENTHSQIDFFSMYPDASVLVQRPIESMYAFAYAVVSATAAWQGARLKEARVWESAPYRKTWQIIAAALVPIAALGWLMLLTPVVMAFVQTPAVPTVRSLLPLLLGMALTVAHALIGFTVGQKVKPLVAAPVLLCLTFVAVAFSHAVETTWLRHLAGEYSAALGFGESATLLSMLAQILPTTSLAVAAAAFWTGLSTVARLAVGASVVALCTASSYLIVKDWGSNPPVSVSIDRKCVGEGPRICMPEGAQRVDQAKRAADETYRMLMSYGIIDAPPEAVHDTMLFGRFTQKPTAATRYLPLSTAQREGSIEKYIIKDSARPACRIPTTEESRKIRFWLDLKVNQTPTFESVSTGDPYYTREKHSAIMGEVKKVSGLSAAGQKSWYRETAEKACEGRP</sequence>
<feature type="transmembrane region" description="Helical" evidence="1">
    <location>
        <begin position="92"/>
        <end position="115"/>
    </location>
</feature>
<proteinExistence type="predicted"/>
<keyword evidence="1" id="KW-0472">Membrane</keyword>
<evidence type="ECO:0000313" key="3">
    <source>
        <dbReference type="Proteomes" id="UP001596160"/>
    </source>
</evidence>